<evidence type="ECO:0000256" key="2">
    <source>
        <dbReference type="PROSITE-ProRule" id="PRU00332"/>
    </source>
</evidence>
<dbReference type="GO" id="GO:0010494">
    <property type="term" value="C:cytoplasmic stress granule"/>
    <property type="evidence" value="ECO:0007669"/>
    <property type="project" value="TreeGrafter"/>
</dbReference>
<feature type="domain" description="HTH La-type RNA-binding" evidence="4">
    <location>
        <begin position="598"/>
        <end position="692"/>
    </location>
</feature>
<dbReference type="GO" id="GO:0048255">
    <property type="term" value="P:mRNA stabilization"/>
    <property type="evidence" value="ECO:0007669"/>
    <property type="project" value="InterPro"/>
</dbReference>
<feature type="compositionally biased region" description="Polar residues" evidence="3">
    <location>
        <begin position="462"/>
        <end position="482"/>
    </location>
</feature>
<dbReference type="InterPro" id="IPR006607">
    <property type="entry name" value="DM15"/>
</dbReference>
<dbReference type="CDD" id="cd07323">
    <property type="entry name" value="LAM"/>
    <property type="match status" value="1"/>
</dbReference>
<feature type="compositionally biased region" description="Polar residues" evidence="3">
    <location>
        <begin position="93"/>
        <end position="113"/>
    </location>
</feature>
<feature type="compositionally biased region" description="Low complexity" evidence="3">
    <location>
        <begin position="360"/>
        <end position="372"/>
    </location>
</feature>
<dbReference type="SMART" id="SM00715">
    <property type="entry name" value="LA"/>
    <property type="match status" value="1"/>
</dbReference>
<keyword evidence="6" id="KW-1185">Reference proteome</keyword>
<dbReference type="Pfam" id="PF21071">
    <property type="entry name" value="LARP1_HEAT"/>
    <property type="match status" value="1"/>
</dbReference>
<feature type="compositionally biased region" description="Basic and acidic residues" evidence="3">
    <location>
        <begin position="57"/>
        <end position="70"/>
    </location>
</feature>
<dbReference type="PANTHER" id="PTHR22792">
    <property type="entry name" value="LUPUS LA PROTEIN-RELATED"/>
    <property type="match status" value="1"/>
</dbReference>
<dbReference type="PANTHER" id="PTHR22792:SF132">
    <property type="entry name" value="LA-RELATED PROTEIN 1"/>
    <property type="match status" value="1"/>
</dbReference>
<evidence type="ECO:0000313" key="6">
    <source>
        <dbReference type="Proteomes" id="UP001175000"/>
    </source>
</evidence>
<dbReference type="InterPro" id="IPR036390">
    <property type="entry name" value="WH_DNA-bd_sf"/>
</dbReference>
<dbReference type="InterPro" id="IPR045180">
    <property type="entry name" value="La_dom_prot"/>
</dbReference>
<dbReference type="AlphaFoldDB" id="A0AA40CC55"/>
<feature type="compositionally biased region" description="Polar residues" evidence="3">
    <location>
        <begin position="560"/>
        <end position="576"/>
    </location>
</feature>
<dbReference type="GO" id="GO:0000339">
    <property type="term" value="F:RNA cap binding"/>
    <property type="evidence" value="ECO:0007669"/>
    <property type="project" value="InterPro"/>
</dbReference>
<feature type="region of interest" description="Disordered" evidence="3">
    <location>
        <begin position="1"/>
        <end position="577"/>
    </location>
</feature>
<evidence type="ECO:0000259" key="4">
    <source>
        <dbReference type="PROSITE" id="PS50961"/>
    </source>
</evidence>
<dbReference type="InterPro" id="IPR006630">
    <property type="entry name" value="La_HTH"/>
</dbReference>
<evidence type="ECO:0000256" key="1">
    <source>
        <dbReference type="ARBA" id="ARBA00022884"/>
    </source>
</evidence>
<dbReference type="GO" id="GO:0005829">
    <property type="term" value="C:cytosol"/>
    <property type="evidence" value="ECO:0007669"/>
    <property type="project" value="TreeGrafter"/>
</dbReference>
<feature type="compositionally biased region" description="Polar residues" evidence="3">
    <location>
        <begin position="853"/>
        <end position="873"/>
    </location>
</feature>
<accession>A0AA40CC55</accession>
<feature type="compositionally biased region" description="Polar residues" evidence="3">
    <location>
        <begin position="187"/>
        <end position="206"/>
    </location>
</feature>
<reference evidence="5" key="1">
    <citation type="submission" date="2023-06" db="EMBL/GenBank/DDBJ databases">
        <title>Genome-scale phylogeny and comparative genomics of the fungal order Sordariales.</title>
        <authorList>
            <consortium name="Lawrence Berkeley National Laboratory"/>
            <person name="Hensen N."/>
            <person name="Bonometti L."/>
            <person name="Westerberg I."/>
            <person name="Brannstrom I.O."/>
            <person name="Guillou S."/>
            <person name="Cros-Aarteil S."/>
            <person name="Calhoun S."/>
            <person name="Haridas S."/>
            <person name="Kuo A."/>
            <person name="Mondo S."/>
            <person name="Pangilinan J."/>
            <person name="Riley R."/>
            <person name="Labutti K."/>
            <person name="Andreopoulos B."/>
            <person name="Lipzen A."/>
            <person name="Chen C."/>
            <person name="Yanf M."/>
            <person name="Daum C."/>
            <person name="Ng V."/>
            <person name="Clum A."/>
            <person name="Steindorff A."/>
            <person name="Ohm R."/>
            <person name="Martin F."/>
            <person name="Silar P."/>
            <person name="Natvig D."/>
            <person name="Lalanne C."/>
            <person name="Gautier V."/>
            <person name="Ament-Velasquez S.L."/>
            <person name="Kruys A."/>
            <person name="Hutchinson M.I."/>
            <person name="Powell A.J."/>
            <person name="Barry K."/>
            <person name="Miller A.N."/>
            <person name="Grigoriev I.V."/>
            <person name="Debuchy R."/>
            <person name="Gladieux P."/>
            <person name="Thoren M.H."/>
            <person name="Johannesson H."/>
        </authorList>
    </citation>
    <scope>NUCLEOTIDE SEQUENCE</scope>
    <source>
        <strain evidence="5">CBS 606.72</strain>
    </source>
</reference>
<name>A0AA40CC55_9PEZI</name>
<dbReference type="PROSITE" id="PS50961">
    <property type="entry name" value="HTH_LA"/>
    <property type="match status" value="1"/>
</dbReference>
<feature type="compositionally biased region" description="Basic and acidic residues" evidence="3">
    <location>
        <begin position="141"/>
        <end position="162"/>
    </location>
</feature>
<feature type="compositionally biased region" description="Low complexity" evidence="3">
    <location>
        <begin position="242"/>
        <end position="255"/>
    </location>
</feature>
<dbReference type="Proteomes" id="UP001175000">
    <property type="component" value="Unassembled WGS sequence"/>
</dbReference>
<feature type="compositionally biased region" description="Gly residues" evidence="3">
    <location>
        <begin position="494"/>
        <end position="505"/>
    </location>
</feature>
<dbReference type="Pfam" id="PF05383">
    <property type="entry name" value="La"/>
    <property type="match status" value="1"/>
</dbReference>
<feature type="compositionally biased region" description="Low complexity" evidence="3">
    <location>
        <begin position="81"/>
        <end position="92"/>
    </location>
</feature>
<feature type="compositionally biased region" description="Polar residues" evidence="3">
    <location>
        <begin position="378"/>
        <end position="403"/>
    </location>
</feature>
<gene>
    <name evidence="5" type="ORF">B0T14DRAFT_560981</name>
</gene>
<keyword evidence="1 2" id="KW-0694">RNA-binding</keyword>
<organism evidence="5 6">
    <name type="scientific">Immersiella caudata</name>
    <dbReference type="NCBI Taxonomy" id="314043"/>
    <lineage>
        <taxon>Eukaryota</taxon>
        <taxon>Fungi</taxon>
        <taxon>Dikarya</taxon>
        <taxon>Ascomycota</taxon>
        <taxon>Pezizomycotina</taxon>
        <taxon>Sordariomycetes</taxon>
        <taxon>Sordariomycetidae</taxon>
        <taxon>Sordariales</taxon>
        <taxon>Lasiosphaeriaceae</taxon>
        <taxon>Immersiella</taxon>
    </lineage>
</organism>
<dbReference type="SUPFAM" id="SSF46785">
    <property type="entry name" value="Winged helix' DNA-binding domain"/>
    <property type="match status" value="1"/>
</dbReference>
<sequence>MSVAPPPPFSYAQAAKGHIASQPSPQLTSSTAPPSVKDEVPTAGTSVAAPSVASNEADVRDVEKKAKSESEGPSARQDPEVASVGGSSTASVNGQSVKTGQESDVTMVESQQLNEEKGSRSASRTSQGNENKKGRKGRKGRGNDKDAQSEQNQEDEKEKETAKPVLFEAPVPAVNPWTQRLEASAKAKQTPSPSVNGTAGSASTSQDAKKRQQPEPRLANSEVVNGVNGDKSHKKMPDPAQGADPGPRRSAPRGSRVNEKDDKSAAALPSVADASVWPDPKSAATTTTEESSRKFQEKVEAAEKDGQEETGNNKKKNWVNLDIVPTVVFSTPLPPRGGAKTRGGARGGREAGSTRGGHGTAPSSSTSGSGPADRPAVTSGSASSKPSTTRPREGSIQSRSASQPQPPLPHASKNASADASSKDQRKVTNPEHGRESAPEISAASKRASSMRDIRTELGAANFESSHGPSRNGQDRANGNQQYPVREGRSDRGRGNGFRGRGGHANGAGSHMPSASYSSNGQPYTGYPPRHNSTAPSPPPFGGQFPASFGQGQSHRGRGNKWSSTGQSSGRNGTNGSYAVKPTAAAEFPVPQYGPYVYTPHLDPLIQVIKQQVEYYFSVENLCKDTYLRQQMDSQGFVKFSTIAGFKRMRELVKDHDLIRTACSLSDHIDYVYGDDSIERLRAREGWHIWVLPYDQRHDEARNDGPSSVTFWYQYQQPQPYGGPVAPLGYPVPGPAGIYTGFPDDRMYQPVYGNGNYYEPVMNGGGDLNGHVYGTGSQLSAAVQEFSPPQSPVTLESMTNFSDSQVEKMMIVMGYYNSDPSAPSDVTDGKAYLTEDAAQDGLNGAPSADAPSANGDTVSETDAESSVKSKQPSRQPYMEVRKAALESRNSAHPGETPVQMRNLYRFWSDMLLKDFNCRVYTEFRDLAMADANGSVPALTGIKHLLDFYRKLIHDTQAPKPWPEGRAMPPVFQVHFSEAASLERAHCPQVDISA</sequence>
<feature type="compositionally biased region" description="Polar residues" evidence="3">
    <location>
        <begin position="21"/>
        <end position="33"/>
    </location>
</feature>
<feature type="compositionally biased region" description="Basic and acidic residues" evidence="3">
    <location>
        <begin position="290"/>
        <end position="307"/>
    </location>
</feature>
<dbReference type="Gene3D" id="1.10.10.10">
    <property type="entry name" value="Winged helix-like DNA-binding domain superfamily/Winged helix DNA-binding domain"/>
    <property type="match status" value="1"/>
</dbReference>
<dbReference type="GO" id="GO:0045727">
    <property type="term" value="P:positive regulation of translation"/>
    <property type="evidence" value="ECO:0007669"/>
    <property type="project" value="TreeGrafter"/>
</dbReference>
<proteinExistence type="predicted"/>
<evidence type="ECO:0000256" key="3">
    <source>
        <dbReference type="SAM" id="MobiDB-lite"/>
    </source>
</evidence>
<evidence type="ECO:0000313" key="5">
    <source>
        <dbReference type="EMBL" id="KAK0633381.1"/>
    </source>
</evidence>
<protein>
    <recommendedName>
        <fullName evidence="4">HTH La-type RNA-binding domain-containing protein</fullName>
    </recommendedName>
</protein>
<feature type="region of interest" description="Disordered" evidence="3">
    <location>
        <begin position="839"/>
        <end position="876"/>
    </location>
</feature>
<dbReference type="InterPro" id="IPR036388">
    <property type="entry name" value="WH-like_DNA-bd_sf"/>
</dbReference>
<feature type="compositionally biased region" description="Basic and acidic residues" evidence="3">
    <location>
        <begin position="420"/>
        <end position="437"/>
    </location>
</feature>
<comment type="caution">
    <text evidence="5">The sequence shown here is derived from an EMBL/GenBank/DDBJ whole genome shotgun (WGS) entry which is preliminary data.</text>
</comment>
<dbReference type="EMBL" id="JAULSU010000001">
    <property type="protein sequence ID" value="KAK0633381.1"/>
    <property type="molecule type" value="Genomic_DNA"/>
</dbReference>
<feature type="compositionally biased region" description="Polar residues" evidence="3">
    <location>
        <begin position="512"/>
        <end position="522"/>
    </location>
</feature>